<dbReference type="AlphaFoldDB" id="A0A9D1ZWP6"/>
<dbReference type="Gene3D" id="2.160.20.110">
    <property type="match status" value="2"/>
</dbReference>
<protein>
    <recommendedName>
        <fullName evidence="4">GLUG domain-containing protein</fullName>
    </recommendedName>
</protein>
<comment type="caution">
    <text evidence="2">The sequence shown here is derived from an EMBL/GenBank/DDBJ whole genome shotgun (WGS) entry which is preliminary data.</text>
</comment>
<feature type="signal peptide" evidence="1">
    <location>
        <begin position="1"/>
        <end position="21"/>
    </location>
</feature>
<reference evidence="2" key="2">
    <citation type="submission" date="2021-04" db="EMBL/GenBank/DDBJ databases">
        <authorList>
            <person name="Gilroy R."/>
        </authorList>
    </citation>
    <scope>NUCLEOTIDE SEQUENCE</scope>
    <source>
        <strain evidence="2">1345</strain>
    </source>
</reference>
<proteinExistence type="predicted"/>
<evidence type="ECO:0000313" key="3">
    <source>
        <dbReference type="Proteomes" id="UP000886750"/>
    </source>
</evidence>
<gene>
    <name evidence="2" type="ORF">H9729_05080</name>
</gene>
<keyword evidence="1" id="KW-0732">Signal</keyword>
<dbReference type="Proteomes" id="UP000886750">
    <property type="component" value="Unassembled WGS sequence"/>
</dbReference>
<organism evidence="2 3">
    <name type="scientific">Candidatus Borkfalkia excrementigallinarum</name>
    <dbReference type="NCBI Taxonomy" id="2838506"/>
    <lineage>
        <taxon>Bacteria</taxon>
        <taxon>Bacillati</taxon>
        <taxon>Bacillota</taxon>
        <taxon>Clostridia</taxon>
        <taxon>Christensenellales</taxon>
        <taxon>Christensenellaceae</taxon>
        <taxon>Candidatus Borkfalkia</taxon>
    </lineage>
</organism>
<dbReference type="EMBL" id="DXCQ01000042">
    <property type="protein sequence ID" value="HIY97043.1"/>
    <property type="molecule type" value="Genomic_DNA"/>
</dbReference>
<feature type="chain" id="PRO_5039505099" description="GLUG domain-containing protein" evidence="1">
    <location>
        <begin position="22"/>
        <end position="708"/>
    </location>
</feature>
<reference evidence="2" key="1">
    <citation type="journal article" date="2021" name="PeerJ">
        <title>Extensive microbial diversity within the chicken gut microbiome revealed by metagenomics and culture.</title>
        <authorList>
            <person name="Gilroy R."/>
            <person name="Ravi A."/>
            <person name="Getino M."/>
            <person name="Pursley I."/>
            <person name="Horton D.L."/>
            <person name="Alikhan N.F."/>
            <person name="Baker D."/>
            <person name="Gharbi K."/>
            <person name="Hall N."/>
            <person name="Watson M."/>
            <person name="Adriaenssens E.M."/>
            <person name="Foster-Nyarko E."/>
            <person name="Jarju S."/>
            <person name="Secka A."/>
            <person name="Antonio M."/>
            <person name="Oren A."/>
            <person name="Chaudhuri R.R."/>
            <person name="La Ragione R."/>
            <person name="Hildebrand F."/>
            <person name="Pallen M.J."/>
        </authorList>
    </citation>
    <scope>NUCLEOTIDE SEQUENCE</scope>
    <source>
        <strain evidence="2">1345</strain>
    </source>
</reference>
<name>A0A9D1ZWP6_9FIRM</name>
<dbReference type="PROSITE" id="PS51257">
    <property type="entry name" value="PROKAR_LIPOPROTEIN"/>
    <property type="match status" value="1"/>
</dbReference>
<evidence type="ECO:0008006" key="4">
    <source>
        <dbReference type="Google" id="ProtNLM"/>
    </source>
</evidence>
<accession>A0A9D1ZWP6</accession>
<sequence length="708" mass="74679">MKKLFKWVALCLALMLAFGIAACSKEGEVAQSESAAFIAAVEEIGEVSLESRVKIDDAYAIYDELTQTEKQEEGVTEAKATLDDKKAQYDALVAADAASGFLAACEKVPAAENVTKDDQAVIEMAENLYNALSEAAKQADGVAEAYAKLTAARGALDDMLSNVIKISSASEFAAIGNDLTANYELTSDIDMSSVEWTVLGAFSGTLNGNGYTLKNFQYTPQASGFAIFTSIAQGGVVENLGVTGYVADAGAWAGVICVDNYGTIRNCWTNVVLKTTQTAGYAGMIALNNKGKGAIENCYTVGANLAYGTEFSLDRGAMLLESEASASVSGCFVLSDNNEMPYAIGKSKDASLYRTEEEMKKASLYAAWDTDVWNIADGSFPTLKRETEGAKTPEIYIVNAQTELKSSSLEEGRFEVKVAVIDADFADVRYSLKAPVTGVEVAPDGTVTVTAQQDVTFTVVASVSSAAAEADFTVSFPKEVISISTPQQLLDIADDLSGSYELTADIDLTGIDWKVPAGNFTGTFNGNGYTITFDTFTFEAQYIGFSLFQKVAAGAVVENVCLKGTVANAGSWFGTICVDNYGTIRNCLTDVDVGGTNVDSYGGGICCNNQSGGVIENCVVLGTNSATPSTLGNTVNGAFCQGNSGTIRNCLADKEAVGTDLAVGGDASALTDMLKTTEEMKSAETYSAFDTKIWNIENGQYPALHKPA</sequence>
<evidence type="ECO:0000313" key="2">
    <source>
        <dbReference type="EMBL" id="HIY97043.1"/>
    </source>
</evidence>
<evidence type="ECO:0000256" key="1">
    <source>
        <dbReference type="SAM" id="SignalP"/>
    </source>
</evidence>